<dbReference type="RefSeq" id="WP_046367428.1">
    <property type="nucleotide sequence ID" value="NZ_BBWV01000001.1"/>
</dbReference>
<dbReference type="Proteomes" id="UP000033121">
    <property type="component" value="Unassembled WGS sequence"/>
</dbReference>
<reference evidence="1 2" key="1">
    <citation type="submission" date="2015-04" db="EMBL/GenBank/DDBJ databases">
        <title>Whole genome shotgun sequence of Flavihumibacter petaseus NBRC 106054.</title>
        <authorList>
            <person name="Miyazawa S."/>
            <person name="Hosoyama A."/>
            <person name="Hashimoto M."/>
            <person name="Noguchi M."/>
            <person name="Tsuchikane K."/>
            <person name="Ohji S."/>
            <person name="Yamazoe A."/>
            <person name="Ichikawa N."/>
            <person name="Kimura A."/>
            <person name="Fujita N."/>
        </authorList>
    </citation>
    <scope>NUCLEOTIDE SEQUENCE [LARGE SCALE GENOMIC DNA]</scope>
    <source>
        <strain evidence="1 2">NBRC 106054</strain>
    </source>
</reference>
<dbReference type="EMBL" id="BBWV01000001">
    <property type="protein sequence ID" value="GAO41590.1"/>
    <property type="molecule type" value="Genomic_DNA"/>
</dbReference>
<evidence type="ECO:0008006" key="3">
    <source>
        <dbReference type="Google" id="ProtNLM"/>
    </source>
</evidence>
<evidence type="ECO:0000313" key="2">
    <source>
        <dbReference type="Proteomes" id="UP000033121"/>
    </source>
</evidence>
<organism evidence="1 2">
    <name type="scientific">Flavihumibacter petaseus NBRC 106054</name>
    <dbReference type="NCBI Taxonomy" id="1220578"/>
    <lineage>
        <taxon>Bacteria</taxon>
        <taxon>Pseudomonadati</taxon>
        <taxon>Bacteroidota</taxon>
        <taxon>Chitinophagia</taxon>
        <taxon>Chitinophagales</taxon>
        <taxon>Chitinophagaceae</taxon>
        <taxon>Flavihumibacter</taxon>
    </lineage>
</organism>
<dbReference type="Gene3D" id="3.40.50.720">
    <property type="entry name" value="NAD(P)-binding Rossmann-like Domain"/>
    <property type="match status" value="1"/>
</dbReference>
<keyword evidence="2" id="KW-1185">Reference proteome</keyword>
<protein>
    <recommendedName>
        <fullName evidence="3">Oxidoreductase</fullName>
    </recommendedName>
</protein>
<dbReference type="AlphaFoldDB" id="A0A0E9MWU6"/>
<gene>
    <name evidence="1" type="ORF">FPE01S_01_06040</name>
</gene>
<comment type="caution">
    <text evidence="1">The sequence shown here is derived from an EMBL/GenBank/DDBJ whole genome shotgun (WGS) entry which is preliminary data.</text>
</comment>
<proteinExistence type="predicted"/>
<sequence length="97" mass="10544">MDTFKNIGLVECSKSGKIFQLGTTSTIQGYNLKKVLINGTISEGLARNLYPEAEVVQELEAITQDASIDLVIISAPQGYDRTLVSEVMQSGKPVRIV</sequence>
<name>A0A0E9MWU6_9BACT</name>
<evidence type="ECO:0000313" key="1">
    <source>
        <dbReference type="EMBL" id="GAO41590.1"/>
    </source>
</evidence>
<accession>A0A0E9MWU6</accession>
<dbReference type="STRING" id="1220578.FPE01S_01_06040"/>
<dbReference type="OrthoDB" id="678757at2"/>